<proteinExistence type="predicted"/>
<evidence type="ECO:0000313" key="2">
    <source>
        <dbReference type="Proteomes" id="UP001189000"/>
    </source>
</evidence>
<reference evidence="1" key="1">
    <citation type="submission" date="2023-02" db="EMBL/GenBank/DDBJ databases">
        <title>Elizabethkingia anophelis draft genomes.</title>
        <authorList>
            <person name="Nicholson A.C."/>
            <person name="Whitney A.M."/>
            <person name="Humrighouse B.W."/>
            <person name="Villarma A."/>
            <person name="Bell M."/>
            <person name="Mcquiston J."/>
        </authorList>
    </citation>
    <scope>NUCLEOTIDE SEQUENCE</scope>
    <source>
        <strain evidence="1">B4955</strain>
    </source>
</reference>
<protein>
    <submittedName>
        <fullName evidence="1">Uncharacterized protein</fullName>
    </submittedName>
</protein>
<sequence length="256" mass="29745">MRYLYCFFILFSFNSISFGQKQNAVKTEAKEIENGKITKQYTNGNLNSFTVDMAAVNYGNTLFFTKKDNIITVKDGQNPDAMIRIYLKNKRYTTDLQYQNKELMYIESIDLDINSLPPNSIISSQYKDGKPESFISRSQMEDIRGLDKVMKLFWRMDKKTSLTNIDTIFDTLADDFSQEDALLKIYFGRYAEKYEPLPTAYLNTDNTGKIKKGIMWTKTSDQNGKYNIYSNGKVIKSVNQNLTDFQKTIMGYMEKM</sequence>
<comment type="caution">
    <text evidence="1">The sequence shown here is derived from an EMBL/GenBank/DDBJ whole genome shotgun (WGS) entry which is preliminary data.</text>
</comment>
<dbReference type="Proteomes" id="UP001189000">
    <property type="component" value="Unassembled WGS sequence"/>
</dbReference>
<dbReference type="EMBL" id="NWGY01000011">
    <property type="protein sequence ID" value="MDV3664424.1"/>
    <property type="molecule type" value="Genomic_DNA"/>
</dbReference>
<evidence type="ECO:0000313" key="1">
    <source>
        <dbReference type="EMBL" id="MDV3664424.1"/>
    </source>
</evidence>
<organism evidence="1 2">
    <name type="scientific">Elizabethkingia anophelis</name>
    <dbReference type="NCBI Taxonomy" id="1117645"/>
    <lineage>
        <taxon>Bacteria</taxon>
        <taxon>Pseudomonadati</taxon>
        <taxon>Bacteroidota</taxon>
        <taxon>Flavobacteriia</taxon>
        <taxon>Flavobacteriales</taxon>
        <taxon>Weeksellaceae</taxon>
        <taxon>Elizabethkingia</taxon>
    </lineage>
</organism>
<gene>
    <name evidence="1" type="ORF">CMU51_10170</name>
</gene>
<dbReference type="RefSeq" id="WP_260119163.1">
    <property type="nucleotide sequence ID" value="NZ_JBJDLO010000010.1"/>
</dbReference>
<name>A0AAE4P0X3_9FLAO</name>
<dbReference type="AlphaFoldDB" id="A0AAE4P0X3"/>
<accession>A0AAE4P0X3</accession>